<dbReference type="RefSeq" id="WP_193743071.1">
    <property type="nucleotide sequence ID" value="NZ_CP138967.1"/>
</dbReference>
<evidence type="ECO:0000313" key="2">
    <source>
        <dbReference type="EMBL" id="KGG22411.1"/>
    </source>
</evidence>
<keyword evidence="1" id="KW-0472">Membrane</keyword>
<organism evidence="2 3">
    <name type="scientific">Prochlorococcus marinus str. PAC1</name>
    <dbReference type="NCBI Taxonomy" id="59924"/>
    <lineage>
        <taxon>Bacteria</taxon>
        <taxon>Bacillati</taxon>
        <taxon>Cyanobacteriota</taxon>
        <taxon>Cyanophyceae</taxon>
        <taxon>Synechococcales</taxon>
        <taxon>Prochlorococcaceae</taxon>
        <taxon>Prochlorococcus</taxon>
    </lineage>
</organism>
<reference evidence="3" key="1">
    <citation type="journal article" date="2014" name="Sci. Data">
        <title>Genomes of diverse isolates of the marine cyanobacterium Prochlorococcus.</title>
        <authorList>
            <person name="Biller S."/>
            <person name="Berube P."/>
            <person name="Thompson J."/>
            <person name="Kelly L."/>
            <person name="Roggensack S."/>
            <person name="Awad L."/>
            <person name="Roache-Johnson K."/>
            <person name="Ding H."/>
            <person name="Giovannoni S.J."/>
            <person name="Moore L.R."/>
            <person name="Chisholm S.W."/>
        </authorList>
    </citation>
    <scope>NUCLEOTIDE SEQUENCE [LARGE SCALE GENOMIC DNA]</scope>
    <source>
        <strain evidence="3">PAC1</strain>
    </source>
</reference>
<dbReference type="Proteomes" id="UP000030392">
    <property type="component" value="Unassembled WGS sequence"/>
</dbReference>
<keyword evidence="1" id="KW-0812">Transmembrane</keyword>
<dbReference type="AlphaFoldDB" id="A0A0A2C7R2"/>
<protein>
    <submittedName>
        <fullName evidence="2">Uncharacterized protein</fullName>
    </submittedName>
</protein>
<accession>A0A0A2C7R2</accession>
<dbReference type="EMBL" id="JNAX01000002">
    <property type="protein sequence ID" value="KGG22411.1"/>
    <property type="molecule type" value="Genomic_DNA"/>
</dbReference>
<keyword evidence="1" id="KW-1133">Transmembrane helix</keyword>
<name>A0A0A2C7R2_PROMR</name>
<feature type="transmembrane region" description="Helical" evidence="1">
    <location>
        <begin position="21"/>
        <end position="39"/>
    </location>
</feature>
<proteinExistence type="predicted"/>
<gene>
    <name evidence="2" type="ORF">EV03_0081</name>
</gene>
<sequence length="51" mass="5887">MHHLKRWSGGTIHQMRILSEVVMHEIILVVGVLLLFILLHESTTNKATVKR</sequence>
<evidence type="ECO:0000313" key="3">
    <source>
        <dbReference type="Proteomes" id="UP000030392"/>
    </source>
</evidence>
<comment type="caution">
    <text evidence="2">The sequence shown here is derived from an EMBL/GenBank/DDBJ whole genome shotgun (WGS) entry which is preliminary data.</text>
</comment>
<evidence type="ECO:0000256" key="1">
    <source>
        <dbReference type="SAM" id="Phobius"/>
    </source>
</evidence>